<evidence type="ECO:0000313" key="2">
    <source>
        <dbReference type="Proteomes" id="UP000786811"/>
    </source>
</evidence>
<accession>A0A8J2MSS5</accession>
<evidence type="ECO:0000313" key="1">
    <source>
        <dbReference type="EMBL" id="CAG5093383.1"/>
    </source>
</evidence>
<dbReference type="Proteomes" id="UP000786811">
    <property type="component" value="Unassembled WGS sequence"/>
</dbReference>
<dbReference type="EMBL" id="CAJNRD030001120">
    <property type="protein sequence ID" value="CAG5093383.1"/>
    <property type="molecule type" value="Genomic_DNA"/>
</dbReference>
<organism evidence="1 2">
    <name type="scientific">Cotesia congregata</name>
    <name type="common">Parasitoid wasp</name>
    <name type="synonym">Apanteles congregatus</name>
    <dbReference type="NCBI Taxonomy" id="51543"/>
    <lineage>
        <taxon>Eukaryota</taxon>
        <taxon>Metazoa</taxon>
        <taxon>Ecdysozoa</taxon>
        <taxon>Arthropoda</taxon>
        <taxon>Hexapoda</taxon>
        <taxon>Insecta</taxon>
        <taxon>Pterygota</taxon>
        <taxon>Neoptera</taxon>
        <taxon>Endopterygota</taxon>
        <taxon>Hymenoptera</taxon>
        <taxon>Apocrita</taxon>
        <taxon>Ichneumonoidea</taxon>
        <taxon>Braconidae</taxon>
        <taxon>Microgastrinae</taxon>
        <taxon>Cotesia</taxon>
    </lineage>
</organism>
<keyword evidence="2" id="KW-1185">Reference proteome</keyword>
<protein>
    <submittedName>
        <fullName evidence="1">Uncharacterized protein</fullName>
    </submittedName>
</protein>
<proteinExistence type="predicted"/>
<gene>
    <name evidence="1" type="ORF">HICCMSTLAB_LOCUS6778</name>
</gene>
<comment type="caution">
    <text evidence="1">The sequence shown here is derived from an EMBL/GenBank/DDBJ whole genome shotgun (WGS) entry which is preliminary data.</text>
</comment>
<dbReference type="AlphaFoldDB" id="A0A8J2MSS5"/>
<dbReference type="OrthoDB" id="7698488at2759"/>
<name>A0A8J2MSS5_COTCN</name>
<sequence>MKWKQEFGAVNANYIISDENSNSQLDFSGVIIETDHEEFSRFYDLSVSVSESLDFSLIDSADLSPNLSKPITDLIDALKSSILGIDNLRNDLMDVILDSEMRTSPQLLITPARFKESAALIAKTFPTESEYSYYVPYRYDSVIKTKLLTKGKLFTRYNNVYRSRILSSGVTDDEFQEKDNGLKENIDPWTKVIKFWSDTSKRRIYNLISDTSITTYINSYPVLKHNDIDFKTLYADKTNNLIEGFDLLSKQLIGLCEKKKRKPEST</sequence>
<reference evidence="1" key="1">
    <citation type="submission" date="2021-04" db="EMBL/GenBank/DDBJ databases">
        <authorList>
            <person name="Chebbi M.A.C M."/>
        </authorList>
    </citation>
    <scope>NUCLEOTIDE SEQUENCE</scope>
</reference>